<dbReference type="OrthoDB" id="3934549at2759"/>
<dbReference type="PANTHER" id="PTHR33048:SF96">
    <property type="entry name" value="INTEGRAL MEMBRANE PROTEIN"/>
    <property type="match status" value="1"/>
</dbReference>
<feature type="compositionally biased region" description="Basic and acidic residues" evidence="6">
    <location>
        <begin position="306"/>
        <end position="322"/>
    </location>
</feature>
<keyword evidence="10" id="KW-1185">Reference proteome</keyword>
<feature type="region of interest" description="Disordered" evidence="6">
    <location>
        <begin position="284"/>
        <end position="384"/>
    </location>
</feature>
<keyword evidence="3 7" id="KW-1133">Transmembrane helix</keyword>
<dbReference type="STRING" id="1448308.A0A2T2N3Y0"/>
<dbReference type="PANTHER" id="PTHR33048">
    <property type="entry name" value="PTH11-LIKE INTEGRAL MEMBRANE PROTEIN (AFU_ORTHOLOGUE AFUA_5G11245)"/>
    <property type="match status" value="1"/>
</dbReference>
<protein>
    <recommendedName>
        <fullName evidence="8">Rhodopsin domain-containing protein</fullName>
    </recommendedName>
</protein>
<dbReference type="GO" id="GO:0016020">
    <property type="term" value="C:membrane"/>
    <property type="evidence" value="ECO:0007669"/>
    <property type="project" value="UniProtKB-SubCell"/>
</dbReference>
<evidence type="ECO:0000256" key="6">
    <source>
        <dbReference type="SAM" id="MobiDB-lite"/>
    </source>
</evidence>
<dbReference type="InterPro" id="IPR052337">
    <property type="entry name" value="SAT4-like"/>
</dbReference>
<evidence type="ECO:0000256" key="3">
    <source>
        <dbReference type="ARBA" id="ARBA00022989"/>
    </source>
</evidence>
<comment type="similarity">
    <text evidence="5">Belongs to the SAT4 family.</text>
</comment>
<evidence type="ECO:0000313" key="10">
    <source>
        <dbReference type="Proteomes" id="UP000240883"/>
    </source>
</evidence>
<feature type="transmembrane region" description="Helical" evidence="7">
    <location>
        <begin position="53"/>
        <end position="74"/>
    </location>
</feature>
<comment type="subcellular location">
    <subcellularLocation>
        <location evidence="1">Membrane</location>
        <topology evidence="1">Multi-pass membrane protein</topology>
    </subcellularLocation>
</comment>
<sequence length="384" mass="42640">MSTVVPPNPLPPDESVGGILLALTCTLTAFTIITTALRVWARWARRALGWDDYAILVCCLLAIIRTAIQIDSVNHGNGRHRWYLSQEDYEYVNFLTWVTQLFLFTNIGLLKCSICLLILRIKNEKGLRYFLYGMMAGLILTNLEPIIVLLAQCNPPSKYWRPSTPGKCWPTQVRIYSIYVQVAYSVITDLICALLPVVVLWNVKISLKTKIGVCILMSLGLIATATAIVRASSLGIRTADLSYDYAIAAIWANTELHLGIIATNLALSRMIWGFFRGGPRTMTTSNAPRYGTGSNLSKSMNGYVKSTDRSPYREENDLRESLDNVSQASQIPLDPVIKKTTSVHITSGPSQGPKELQDSNETLSDWNNHNKPDGNSRANPTQSV</sequence>
<dbReference type="EMBL" id="KZ678150">
    <property type="protein sequence ID" value="PSN60157.1"/>
    <property type="molecule type" value="Genomic_DNA"/>
</dbReference>
<organism evidence="9 10">
    <name type="scientific">Corynespora cassiicola Philippines</name>
    <dbReference type="NCBI Taxonomy" id="1448308"/>
    <lineage>
        <taxon>Eukaryota</taxon>
        <taxon>Fungi</taxon>
        <taxon>Dikarya</taxon>
        <taxon>Ascomycota</taxon>
        <taxon>Pezizomycotina</taxon>
        <taxon>Dothideomycetes</taxon>
        <taxon>Pleosporomycetidae</taxon>
        <taxon>Pleosporales</taxon>
        <taxon>Corynesporascaceae</taxon>
        <taxon>Corynespora</taxon>
    </lineage>
</organism>
<evidence type="ECO:0000256" key="7">
    <source>
        <dbReference type="SAM" id="Phobius"/>
    </source>
</evidence>
<feature type="domain" description="Rhodopsin" evidence="8">
    <location>
        <begin position="37"/>
        <end position="270"/>
    </location>
</feature>
<feature type="transmembrane region" description="Helical" evidence="7">
    <location>
        <begin position="213"/>
        <end position="233"/>
    </location>
</feature>
<feature type="transmembrane region" description="Helical" evidence="7">
    <location>
        <begin position="178"/>
        <end position="201"/>
    </location>
</feature>
<evidence type="ECO:0000256" key="5">
    <source>
        <dbReference type="ARBA" id="ARBA00038359"/>
    </source>
</evidence>
<evidence type="ECO:0000256" key="4">
    <source>
        <dbReference type="ARBA" id="ARBA00023136"/>
    </source>
</evidence>
<accession>A0A2T2N3Y0</accession>
<proteinExistence type="inferred from homology"/>
<dbReference type="InterPro" id="IPR049326">
    <property type="entry name" value="Rhodopsin_dom_fungi"/>
</dbReference>
<keyword evidence="2 7" id="KW-0812">Transmembrane</keyword>
<feature type="transmembrane region" description="Helical" evidence="7">
    <location>
        <begin position="245"/>
        <end position="267"/>
    </location>
</feature>
<gene>
    <name evidence="9" type="ORF">BS50DRAFT_536051</name>
</gene>
<name>A0A2T2N3Y0_CORCC</name>
<feature type="transmembrane region" description="Helical" evidence="7">
    <location>
        <begin position="20"/>
        <end position="41"/>
    </location>
</feature>
<dbReference type="Proteomes" id="UP000240883">
    <property type="component" value="Unassembled WGS sequence"/>
</dbReference>
<evidence type="ECO:0000259" key="8">
    <source>
        <dbReference type="Pfam" id="PF20684"/>
    </source>
</evidence>
<evidence type="ECO:0000256" key="1">
    <source>
        <dbReference type="ARBA" id="ARBA00004141"/>
    </source>
</evidence>
<feature type="transmembrane region" description="Helical" evidence="7">
    <location>
        <begin position="131"/>
        <end position="151"/>
    </location>
</feature>
<feature type="transmembrane region" description="Helical" evidence="7">
    <location>
        <begin position="94"/>
        <end position="119"/>
    </location>
</feature>
<evidence type="ECO:0000256" key="2">
    <source>
        <dbReference type="ARBA" id="ARBA00022692"/>
    </source>
</evidence>
<keyword evidence="4 7" id="KW-0472">Membrane</keyword>
<evidence type="ECO:0000313" key="9">
    <source>
        <dbReference type="EMBL" id="PSN60157.1"/>
    </source>
</evidence>
<feature type="compositionally biased region" description="Polar residues" evidence="6">
    <location>
        <begin position="284"/>
        <end position="300"/>
    </location>
</feature>
<reference evidence="9 10" key="1">
    <citation type="journal article" date="2018" name="Front. Microbiol.">
        <title>Genome-Wide Analysis of Corynespora cassiicola Leaf Fall Disease Putative Effectors.</title>
        <authorList>
            <person name="Lopez D."/>
            <person name="Ribeiro S."/>
            <person name="Label P."/>
            <person name="Fumanal B."/>
            <person name="Venisse J.S."/>
            <person name="Kohler A."/>
            <person name="de Oliveira R.R."/>
            <person name="Labutti K."/>
            <person name="Lipzen A."/>
            <person name="Lail K."/>
            <person name="Bauer D."/>
            <person name="Ohm R.A."/>
            <person name="Barry K.W."/>
            <person name="Spatafora J."/>
            <person name="Grigoriev I.V."/>
            <person name="Martin F.M."/>
            <person name="Pujade-Renaud V."/>
        </authorList>
    </citation>
    <scope>NUCLEOTIDE SEQUENCE [LARGE SCALE GENOMIC DNA]</scope>
    <source>
        <strain evidence="9 10">Philippines</strain>
    </source>
</reference>
<feature type="compositionally biased region" description="Polar residues" evidence="6">
    <location>
        <begin position="339"/>
        <end position="350"/>
    </location>
</feature>
<dbReference type="Pfam" id="PF20684">
    <property type="entry name" value="Fung_rhodopsin"/>
    <property type="match status" value="1"/>
</dbReference>
<dbReference type="AlphaFoldDB" id="A0A2T2N3Y0"/>